<dbReference type="KEGG" id="cmp:Cha6605_6423"/>
<dbReference type="AlphaFoldDB" id="K9UR23"/>
<reference evidence="2 3" key="1">
    <citation type="submission" date="2012-05" db="EMBL/GenBank/DDBJ databases">
        <title>Finished plasmid 2 of genome of Chamaesiphon sp. PCC 6605.</title>
        <authorList>
            <consortium name="US DOE Joint Genome Institute"/>
            <person name="Gugger M."/>
            <person name="Coursin T."/>
            <person name="Rippka R."/>
            <person name="Tandeau De Marsac N."/>
            <person name="Huntemann M."/>
            <person name="Wei C.-L."/>
            <person name="Han J."/>
            <person name="Detter J.C."/>
            <person name="Han C."/>
            <person name="Tapia R."/>
            <person name="Chen A."/>
            <person name="Kyrpides N."/>
            <person name="Mavromatis K."/>
            <person name="Markowitz V."/>
            <person name="Szeto E."/>
            <person name="Ivanova N."/>
            <person name="Pagani I."/>
            <person name="Pati A."/>
            <person name="Goodwin L."/>
            <person name="Nordberg H.P."/>
            <person name="Cantor M.N."/>
            <person name="Hua S.X."/>
            <person name="Woyke T."/>
            <person name="Kerfeld C.A."/>
        </authorList>
    </citation>
    <scope>NUCLEOTIDE SEQUENCE [LARGE SCALE GENOMIC DNA]</scope>
    <source>
        <strain evidence="3">ATCC 27169 / PCC 6605</strain>
        <plasmid evidence="3">Plasmid pCHA6605.02</plasmid>
    </source>
</reference>
<keyword evidence="2" id="KW-0614">Plasmid</keyword>
<dbReference type="OrthoDB" id="173534at1117"/>
<evidence type="ECO:0000313" key="2">
    <source>
        <dbReference type="EMBL" id="AFY97240.1"/>
    </source>
</evidence>
<evidence type="ECO:0000313" key="3">
    <source>
        <dbReference type="Proteomes" id="UP000010366"/>
    </source>
</evidence>
<sequence length="196" mass="21513">MPEVTISMLEANKWSLGETLESYRGEFAAIPQQIKEAADAERESLKATADLGAIQAQTRINDAVLTLLPNIRADIRTDVGRSAGAAFKRIELGRGMLSLWGGGMIAAALLILGILIDSGVYRFVFTHPKQVQAFQTIYGWQVAIALSLPPFLGLGIYALQDDYNNELKFAGWLVIVASVVGFLVPGLKIMGWWFWK</sequence>
<keyword evidence="1" id="KW-1133">Transmembrane helix</keyword>
<dbReference type="HOGENOM" id="CLU_1388091_0_0_3"/>
<feature type="transmembrane region" description="Helical" evidence="1">
    <location>
        <begin position="97"/>
        <end position="116"/>
    </location>
</feature>
<dbReference type="Proteomes" id="UP000010366">
    <property type="component" value="Plasmid pCHA6605.02"/>
</dbReference>
<keyword evidence="1" id="KW-0812">Transmembrane</keyword>
<geneLocation type="plasmid" evidence="2 3">
    <name>pCHA6605.02</name>
</geneLocation>
<gene>
    <name evidence="2" type="ORF">Cha6605_6423</name>
</gene>
<dbReference type="EMBL" id="CP003602">
    <property type="protein sequence ID" value="AFY97240.1"/>
    <property type="molecule type" value="Genomic_DNA"/>
</dbReference>
<keyword evidence="1" id="KW-0472">Membrane</keyword>
<feature type="transmembrane region" description="Helical" evidence="1">
    <location>
        <begin position="136"/>
        <end position="159"/>
    </location>
</feature>
<protein>
    <submittedName>
        <fullName evidence="2">Uncharacterized protein</fullName>
    </submittedName>
</protein>
<keyword evidence="3" id="KW-1185">Reference proteome</keyword>
<accession>K9UR23</accession>
<proteinExistence type="predicted"/>
<evidence type="ECO:0000256" key="1">
    <source>
        <dbReference type="SAM" id="Phobius"/>
    </source>
</evidence>
<dbReference type="RefSeq" id="WP_015162890.1">
    <property type="nucleotide sequence ID" value="NC_019698.1"/>
</dbReference>
<feature type="transmembrane region" description="Helical" evidence="1">
    <location>
        <begin position="171"/>
        <end position="195"/>
    </location>
</feature>
<name>K9UR23_CHAP6</name>
<organism evidence="2 3">
    <name type="scientific">Chamaesiphon minutus (strain ATCC 27169 / PCC 6605)</name>
    <dbReference type="NCBI Taxonomy" id="1173020"/>
    <lineage>
        <taxon>Bacteria</taxon>
        <taxon>Bacillati</taxon>
        <taxon>Cyanobacteriota</taxon>
        <taxon>Cyanophyceae</taxon>
        <taxon>Gomontiellales</taxon>
        <taxon>Chamaesiphonaceae</taxon>
        <taxon>Chamaesiphon</taxon>
    </lineage>
</organism>